<reference evidence="3 4" key="1">
    <citation type="submission" date="2024-01" db="EMBL/GenBank/DDBJ databases">
        <title>Niabella digestum sp. nov., isolated from waste digestion system.</title>
        <authorList>
            <person name="Zhang L."/>
        </authorList>
    </citation>
    <scope>NUCLEOTIDE SEQUENCE [LARGE SCALE GENOMIC DNA]</scope>
    <source>
        <strain evidence="3 4">A18</strain>
    </source>
</reference>
<dbReference type="SUPFAM" id="SSF55874">
    <property type="entry name" value="ATPase domain of HSP90 chaperone/DNA topoisomerase II/histidine kinase"/>
    <property type="match status" value="1"/>
</dbReference>
<dbReference type="InterPro" id="IPR036890">
    <property type="entry name" value="HATPase_C_sf"/>
</dbReference>
<dbReference type="PANTHER" id="PTHR34220:SF7">
    <property type="entry name" value="SENSOR HISTIDINE KINASE YPDA"/>
    <property type="match status" value="1"/>
</dbReference>
<dbReference type="Proteomes" id="UP001357452">
    <property type="component" value="Unassembled WGS sequence"/>
</dbReference>
<dbReference type="PANTHER" id="PTHR34220">
    <property type="entry name" value="SENSOR HISTIDINE KINASE YPDA"/>
    <property type="match status" value="1"/>
</dbReference>
<comment type="caution">
    <text evidence="3">The sequence shown here is derived from an EMBL/GenBank/DDBJ whole genome shotgun (WGS) entry which is preliminary data.</text>
</comment>
<feature type="transmembrane region" description="Helical" evidence="1">
    <location>
        <begin position="7"/>
        <end position="28"/>
    </location>
</feature>
<dbReference type="InterPro" id="IPR050640">
    <property type="entry name" value="Bact_2-comp_sensor_kinase"/>
</dbReference>
<dbReference type="InterPro" id="IPR010559">
    <property type="entry name" value="Sig_transdc_His_kin_internal"/>
</dbReference>
<feature type="domain" description="Signal transduction histidine kinase internal region" evidence="2">
    <location>
        <begin position="167"/>
        <end position="245"/>
    </location>
</feature>
<keyword evidence="1" id="KW-0472">Membrane</keyword>
<evidence type="ECO:0000259" key="2">
    <source>
        <dbReference type="Pfam" id="PF06580"/>
    </source>
</evidence>
<evidence type="ECO:0000256" key="1">
    <source>
        <dbReference type="SAM" id="Phobius"/>
    </source>
</evidence>
<keyword evidence="3" id="KW-0808">Transferase</keyword>
<feature type="transmembrane region" description="Helical" evidence="1">
    <location>
        <begin position="120"/>
        <end position="143"/>
    </location>
</feature>
<evidence type="ECO:0000313" key="3">
    <source>
        <dbReference type="EMBL" id="MEE6186642.1"/>
    </source>
</evidence>
<protein>
    <submittedName>
        <fullName evidence="3">Histidine kinase</fullName>
    </submittedName>
</protein>
<gene>
    <name evidence="3" type="ORF">V2H41_05075</name>
</gene>
<accession>A0ABU7RF72</accession>
<keyword evidence="1" id="KW-1133">Transmembrane helix</keyword>
<organism evidence="3 4">
    <name type="scientific">Niabella digestorum</name>
    <dbReference type="NCBI Taxonomy" id="3117701"/>
    <lineage>
        <taxon>Bacteria</taxon>
        <taxon>Pseudomonadati</taxon>
        <taxon>Bacteroidota</taxon>
        <taxon>Chitinophagia</taxon>
        <taxon>Chitinophagales</taxon>
        <taxon>Chitinophagaceae</taxon>
        <taxon>Niabella</taxon>
    </lineage>
</organism>
<keyword evidence="1" id="KW-0812">Transmembrane</keyword>
<dbReference type="Gene3D" id="3.30.565.10">
    <property type="entry name" value="Histidine kinase-like ATPase, C-terminal domain"/>
    <property type="match status" value="1"/>
</dbReference>
<dbReference type="EMBL" id="JAZGLY010000002">
    <property type="protein sequence ID" value="MEE6186642.1"/>
    <property type="molecule type" value="Genomic_DNA"/>
</dbReference>
<keyword evidence="3" id="KW-0418">Kinase</keyword>
<evidence type="ECO:0000313" key="4">
    <source>
        <dbReference type="Proteomes" id="UP001357452"/>
    </source>
</evidence>
<dbReference type="Pfam" id="PF06580">
    <property type="entry name" value="His_kinase"/>
    <property type="match status" value="1"/>
</dbReference>
<feature type="transmembrane region" description="Helical" evidence="1">
    <location>
        <begin position="40"/>
        <end position="60"/>
    </location>
</feature>
<sequence length="355" mass="40836">MVIGKRYYWVLQILGWSAFFFWHLFLAWSLDKMNDPQERIIMIQRMASFSILGLILSHLLRIAILKTKVLSLKVSKQIALLLLYTLITSFVCGIIEWVVLKKLELLHKSELGILNKSLLLLLLNNAFSWFFYFLIWSSVYFGYHYITKAQQEQIDNLILKSHIKELELKTIKTHINPHFIFNALNGIRAMVDEDPQRARRAITELSNILRSSINLDKSETIALSDELNIVKDYLALEQMRFESRLQVSFNIEEETLYQQIPPMMLQMLVENAIKHGISHEVNGGIVKLTSTVKNGLLELIVENTGQLKATPPDSGFGIKSIRERLSLVYGDNATFEIKQAAPHIVEAKLQLPLTL</sequence>
<dbReference type="RefSeq" id="WP_330974049.1">
    <property type="nucleotide sequence ID" value="NZ_JAZGLY010000002.1"/>
</dbReference>
<name>A0ABU7RF72_9BACT</name>
<dbReference type="GO" id="GO:0016301">
    <property type="term" value="F:kinase activity"/>
    <property type="evidence" value="ECO:0007669"/>
    <property type="project" value="UniProtKB-KW"/>
</dbReference>
<keyword evidence="4" id="KW-1185">Reference proteome</keyword>
<proteinExistence type="predicted"/>
<feature type="transmembrane region" description="Helical" evidence="1">
    <location>
        <begin position="81"/>
        <end position="100"/>
    </location>
</feature>